<reference evidence="1" key="1">
    <citation type="submission" date="2021-04" db="EMBL/GenBank/DDBJ databases">
        <title>Genome based classification of Actinospica acidithermotolerans sp. nov., an actinobacterium isolated from an Indonesian hot spring.</title>
        <authorList>
            <person name="Kusuma A.B."/>
            <person name="Putra K.E."/>
            <person name="Nafisah S."/>
            <person name="Loh J."/>
            <person name="Nouioui I."/>
            <person name="Goodfellow M."/>
        </authorList>
    </citation>
    <scope>NUCLEOTIDE SEQUENCE</scope>
    <source>
        <strain evidence="1">DSM 45618</strain>
    </source>
</reference>
<sequence>MRRLFSRLAADPHELQADELQAEIQAAEAVPIGQCRDREQVCLVGTLRTVTFRPHAGVPALEAELWDGTGTVDVIWLGRRNIPGVSPGRSIKLRGRVTTLRGHRAIYNPIYELRATVSD</sequence>
<dbReference type="PIRSF" id="PIRSF006910">
    <property type="entry name" value="NA_bind_Rv2694c_prd"/>
    <property type="match status" value="1"/>
</dbReference>
<evidence type="ECO:0000313" key="1">
    <source>
        <dbReference type="EMBL" id="MBS2965074.1"/>
    </source>
</evidence>
<dbReference type="CDD" id="cd04488">
    <property type="entry name" value="RecG_wedge_OBF"/>
    <property type="match status" value="1"/>
</dbReference>
<comment type="caution">
    <text evidence="1">The sequence shown here is derived from an EMBL/GenBank/DDBJ whole genome shotgun (WGS) entry which is preliminary data.</text>
</comment>
<proteinExistence type="predicted"/>
<gene>
    <name evidence="1" type="ORF">KGA66_18600</name>
</gene>
<dbReference type="InterPro" id="IPR016499">
    <property type="entry name" value="NucleicA-bd_Rv2694c_prd"/>
</dbReference>
<accession>A0A8J7WTV2</accession>
<evidence type="ECO:0000313" key="2">
    <source>
        <dbReference type="Proteomes" id="UP000677913"/>
    </source>
</evidence>
<dbReference type="InterPro" id="IPR012340">
    <property type="entry name" value="NA-bd_OB-fold"/>
</dbReference>
<dbReference type="Gene3D" id="2.40.50.140">
    <property type="entry name" value="Nucleic acid-binding proteins"/>
    <property type="match status" value="1"/>
</dbReference>
<keyword evidence="2" id="KW-1185">Reference proteome</keyword>
<dbReference type="Proteomes" id="UP000677913">
    <property type="component" value="Unassembled WGS sequence"/>
</dbReference>
<protein>
    <submittedName>
        <fullName evidence="1">OB-fold nucleic acid binding domain-containing protein</fullName>
    </submittedName>
</protein>
<name>A0A8J7WTV2_9ACTN</name>
<dbReference type="AlphaFoldDB" id="A0A8J7WTV2"/>
<dbReference type="SUPFAM" id="SSF50249">
    <property type="entry name" value="Nucleic acid-binding proteins"/>
    <property type="match status" value="1"/>
</dbReference>
<organism evidence="1 2">
    <name type="scientific">Actinocrinis puniceicyclus</name>
    <dbReference type="NCBI Taxonomy" id="977794"/>
    <lineage>
        <taxon>Bacteria</taxon>
        <taxon>Bacillati</taxon>
        <taxon>Actinomycetota</taxon>
        <taxon>Actinomycetes</taxon>
        <taxon>Catenulisporales</taxon>
        <taxon>Actinospicaceae</taxon>
        <taxon>Actinocrinis</taxon>
    </lineage>
</organism>
<dbReference type="EMBL" id="JAGSXH010000069">
    <property type="protein sequence ID" value="MBS2965074.1"/>
    <property type="molecule type" value="Genomic_DNA"/>
</dbReference>